<evidence type="ECO:0000313" key="2">
    <source>
        <dbReference type="EMBL" id="KAF1960014.1"/>
    </source>
</evidence>
<keyword evidence="3" id="KW-1185">Reference proteome</keyword>
<evidence type="ECO:0000313" key="3">
    <source>
        <dbReference type="Proteomes" id="UP000800035"/>
    </source>
</evidence>
<dbReference type="OrthoDB" id="5326346at2759"/>
<accession>A0A6A5U5R2</accession>
<feature type="compositionally biased region" description="Polar residues" evidence="1">
    <location>
        <begin position="76"/>
        <end position="88"/>
    </location>
</feature>
<dbReference type="Proteomes" id="UP000800035">
    <property type="component" value="Unassembled WGS sequence"/>
</dbReference>
<dbReference type="EMBL" id="ML976983">
    <property type="protein sequence ID" value="KAF1960014.1"/>
    <property type="molecule type" value="Genomic_DNA"/>
</dbReference>
<gene>
    <name evidence="2" type="ORF">CC80DRAFT_582286</name>
</gene>
<sequence length="363" mass="40260">MKSSRRGRFTLDATPKFTKTIYKIVDDGDTIVVLTHPQAYFAVWAGEDSKATTEDATSAATQAASTIPATTTSQANKTTHANGASQDENPAKDILVDELATVGFDNIPDGPKRDGKYYLVAKDLDEKALEIFFNIIHNKGSRVPGRITLDMLAKIAVMVDYYDCAHAVGRYPTDWSHAFGKLPISSMRETILWICVGLIFRQKERFATATRVALLESKFVSLPHLNLPIGNVLFIKEKRQTLFLKVLDVVLLEITKYQHPHYVCETHTKNLDCSAECGAIMAGTILRLLRSKGLYIQGLSNGIGGQDSCAMSLADFGMTFGTLKPPRWWADNKECGHQCTFKGLHAIRNIVEDPELDDFVKLD</sequence>
<proteinExistence type="predicted"/>
<organism evidence="2 3">
    <name type="scientific">Byssothecium circinans</name>
    <dbReference type="NCBI Taxonomy" id="147558"/>
    <lineage>
        <taxon>Eukaryota</taxon>
        <taxon>Fungi</taxon>
        <taxon>Dikarya</taxon>
        <taxon>Ascomycota</taxon>
        <taxon>Pezizomycotina</taxon>
        <taxon>Dothideomycetes</taxon>
        <taxon>Pleosporomycetidae</taxon>
        <taxon>Pleosporales</taxon>
        <taxon>Massarineae</taxon>
        <taxon>Massarinaceae</taxon>
        <taxon>Byssothecium</taxon>
    </lineage>
</organism>
<dbReference type="AlphaFoldDB" id="A0A6A5U5R2"/>
<evidence type="ECO:0000256" key="1">
    <source>
        <dbReference type="SAM" id="MobiDB-lite"/>
    </source>
</evidence>
<feature type="compositionally biased region" description="Low complexity" evidence="1">
    <location>
        <begin position="55"/>
        <end position="75"/>
    </location>
</feature>
<name>A0A6A5U5R2_9PLEO</name>
<protein>
    <submittedName>
        <fullName evidence="2">Uncharacterized protein</fullName>
    </submittedName>
</protein>
<feature type="region of interest" description="Disordered" evidence="1">
    <location>
        <begin position="55"/>
        <end position="90"/>
    </location>
</feature>
<reference evidence="2" key="1">
    <citation type="journal article" date="2020" name="Stud. Mycol.">
        <title>101 Dothideomycetes genomes: a test case for predicting lifestyles and emergence of pathogens.</title>
        <authorList>
            <person name="Haridas S."/>
            <person name="Albert R."/>
            <person name="Binder M."/>
            <person name="Bloem J."/>
            <person name="Labutti K."/>
            <person name="Salamov A."/>
            <person name="Andreopoulos B."/>
            <person name="Baker S."/>
            <person name="Barry K."/>
            <person name="Bills G."/>
            <person name="Bluhm B."/>
            <person name="Cannon C."/>
            <person name="Castanera R."/>
            <person name="Culley D."/>
            <person name="Daum C."/>
            <person name="Ezra D."/>
            <person name="Gonzalez J."/>
            <person name="Henrissat B."/>
            <person name="Kuo A."/>
            <person name="Liang C."/>
            <person name="Lipzen A."/>
            <person name="Lutzoni F."/>
            <person name="Magnuson J."/>
            <person name="Mondo S."/>
            <person name="Nolan M."/>
            <person name="Ohm R."/>
            <person name="Pangilinan J."/>
            <person name="Park H.-J."/>
            <person name="Ramirez L."/>
            <person name="Alfaro M."/>
            <person name="Sun H."/>
            <person name="Tritt A."/>
            <person name="Yoshinaga Y."/>
            <person name="Zwiers L.-H."/>
            <person name="Turgeon B."/>
            <person name="Goodwin S."/>
            <person name="Spatafora J."/>
            <person name="Crous P."/>
            <person name="Grigoriev I."/>
        </authorList>
    </citation>
    <scope>NUCLEOTIDE SEQUENCE</scope>
    <source>
        <strain evidence="2">CBS 675.92</strain>
    </source>
</reference>